<evidence type="ECO:0000313" key="13">
    <source>
        <dbReference type="EMBL" id="KSU18955.1"/>
    </source>
</evidence>
<evidence type="ECO:0000256" key="3">
    <source>
        <dbReference type="ARBA" id="ARBA00022448"/>
    </source>
</evidence>
<evidence type="ECO:0000313" key="16">
    <source>
        <dbReference type="Proteomes" id="UP000031847"/>
    </source>
</evidence>
<reference evidence="17 18" key="2">
    <citation type="submission" date="2015-10" db="EMBL/GenBank/DDBJ databases">
        <title>Draft Genome Sequences of 11 Lactococcus lactis subspecies cremoris strains.</title>
        <authorList>
            <person name="Wels M."/>
            <person name="Backus L."/>
            <person name="Boekhorst J."/>
            <person name="Dijkstra A."/>
            <person name="Beerthuizen M."/>
            <person name="Kelly W."/>
            <person name="Siezen R."/>
            <person name="Bachmann H."/>
            <person name="Van Hijum S."/>
        </authorList>
    </citation>
    <scope>NUCLEOTIDE SEQUENCE [LARGE SCALE GENOMIC DNA]</scope>
    <source>
        <strain evidence="18">KF282</strain>
        <strain evidence="19">LMG9449</strain>
        <strain evidence="20">M20</strain>
        <strain evidence="17">N42</strain>
    </source>
</reference>
<keyword evidence="8 9" id="KW-0472">Membrane</keyword>
<dbReference type="InterPro" id="IPR000515">
    <property type="entry name" value="MetI-like"/>
</dbReference>
<evidence type="ECO:0000256" key="2">
    <source>
        <dbReference type="ARBA" id="ARBA00004196"/>
    </source>
</evidence>
<dbReference type="EMBL" id="LKLW01000008">
    <property type="protein sequence ID" value="KSU29851.1"/>
    <property type="molecule type" value="Genomic_DNA"/>
</dbReference>
<evidence type="ECO:0000256" key="9">
    <source>
        <dbReference type="RuleBase" id="RU363032"/>
    </source>
</evidence>
<dbReference type="GO" id="GO:0015031">
    <property type="term" value="P:protein transport"/>
    <property type="evidence" value="ECO:0007669"/>
    <property type="project" value="UniProtKB-KW"/>
</dbReference>
<feature type="transmembrane region" description="Helical" evidence="9">
    <location>
        <begin position="20"/>
        <end position="37"/>
    </location>
</feature>
<dbReference type="PANTHER" id="PTHR30043">
    <property type="entry name" value="PHOSPHONATES TRANSPORT SYSTEM PERMEASE PROTEIN"/>
    <property type="match status" value="1"/>
</dbReference>
<comment type="caution">
    <text evidence="11">The sequence shown here is derived from an EMBL/GenBank/DDBJ whole genome shotgun (WGS) entry which is preliminary data.</text>
</comment>
<name>A0A0B8R2W1_LACLL</name>
<dbReference type="Proteomes" id="UP000031847">
    <property type="component" value="Unassembled WGS sequence"/>
</dbReference>
<dbReference type="GO" id="GO:0015416">
    <property type="term" value="F:ABC-type phosphonate transporter activity"/>
    <property type="evidence" value="ECO:0007669"/>
    <property type="project" value="InterPro"/>
</dbReference>
<evidence type="ECO:0000313" key="18">
    <source>
        <dbReference type="Proteomes" id="UP000053058"/>
    </source>
</evidence>
<dbReference type="CDD" id="cd06261">
    <property type="entry name" value="TM_PBP2"/>
    <property type="match status" value="1"/>
</dbReference>
<dbReference type="Proteomes" id="UP000052991">
    <property type="component" value="Unassembled WGS sequence"/>
</dbReference>
<evidence type="ECO:0000259" key="10">
    <source>
        <dbReference type="PROSITE" id="PS50928"/>
    </source>
</evidence>
<feature type="transmembrane region" description="Helical" evidence="9">
    <location>
        <begin position="132"/>
        <end position="155"/>
    </location>
</feature>
<reference evidence="12" key="3">
    <citation type="journal article" date="2017" name="Genome Announc.">
        <title>Draft Genome Sequences of 24 Lactococcus lactis Strains.</title>
        <authorList>
            <person name="Backus L."/>
            <person name="Wels M."/>
            <person name="Boekhorst J."/>
            <person name="Dijkstra A.R."/>
            <person name="Beerthuyzen M."/>
            <person name="Kelly W.J."/>
            <person name="Siezen R.J."/>
            <person name="van Hijum S.A."/>
            <person name="Bachmann H."/>
        </authorList>
    </citation>
    <scope>NUCLEOTIDE SEQUENCE</scope>
    <source>
        <strain evidence="12">KF282</strain>
        <strain evidence="13">LMG9447</strain>
        <strain evidence="14">M20</strain>
        <strain evidence="15">N42</strain>
    </source>
</reference>
<feature type="transmembrane region" description="Helical" evidence="9">
    <location>
        <begin position="77"/>
        <end position="100"/>
    </location>
</feature>
<keyword evidence="4 9" id="KW-0812">Transmembrane</keyword>
<dbReference type="Proteomes" id="UP000053058">
    <property type="component" value="Unassembled WGS sequence"/>
</dbReference>
<evidence type="ECO:0000256" key="7">
    <source>
        <dbReference type="ARBA" id="ARBA00022989"/>
    </source>
</evidence>
<feature type="transmembrane region" description="Helical" evidence="9">
    <location>
        <begin position="218"/>
        <end position="236"/>
    </location>
</feature>
<dbReference type="Pfam" id="PF00528">
    <property type="entry name" value="BPD_transp_1"/>
    <property type="match status" value="1"/>
</dbReference>
<feature type="transmembrane region" description="Helical" evidence="9">
    <location>
        <begin position="242"/>
        <end position="262"/>
    </location>
</feature>
<gene>
    <name evidence="11" type="ORF">JCM5805K_2668</name>
    <name evidence="12" type="ORF">KF282_0519</name>
    <name evidence="13" type="ORF">LMG9449_1109</name>
    <name evidence="14" type="ORF">M20_0269</name>
    <name evidence="15" type="ORF">N42_0237</name>
</gene>
<evidence type="ECO:0000313" key="19">
    <source>
        <dbReference type="Proteomes" id="UP000053612"/>
    </source>
</evidence>
<dbReference type="EMBL" id="BBSI01000040">
    <property type="protein sequence ID" value="GAM81543.1"/>
    <property type="molecule type" value="Genomic_DNA"/>
</dbReference>
<dbReference type="Gene3D" id="1.10.3720.10">
    <property type="entry name" value="MetI-like"/>
    <property type="match status" value="1"/>
</dbReference>
<dbReference type="GO" id="GO:0030313">
    <property type="term" value="C:cell envelope"/>
    <property type="evidence" value="ECO:0007669"/>
    <property type="project" value="UniProtKB-SubCell"/>
</dbReference>
<protein>
    <submittedName>
        <fullName evidence="11">ABC-type phosphate/phosphonate transport system, permease component</fullName>
    </submittedName>
    <submittedName>
        <fullName evidence="12">Phosphonate ABC transporter permease protein phnE1</fullName>
    </submittedName>
</protein>
<dbReference type="InterPro" id="IPR035906">
    <property type="entry name" value="MetI-like_sf"/>
</dbReference>
<reference evidence="11 16" key="1">
    <citation type="submission" date="2015-01" db="EMBL/GenBank/DDBJ databases">
        <title>Lactococcus lactis subsp.lactis JCM 5805 whole genome shotgun sequence.</title>
        <authorList>
            <person name="Fujii T."/>
            <person name="Tomita Y."/>
            <person name="Ikushima S."/>
            <person name="Fujiwara D."/>
        </authorList>
    </citation>
    <scope>NUCLEOTIDE SEQUENCE [LARGE SCALE GENOMIC DNA]</scope>
    <source>
        <strain evidence="11 16">JCM 5805</strain>
    </source>
</reference>
<comment type="subcellular location">
    <subcellularLocation>
        <location evidence="2">Cell envelope</location>
    </subcellularLocation>
    <subcellularLocation>
        <location evidence="9">Cell membrane</location>
        <topology evidence="9">Multi-pass membrane protein</topology>
    </subcellularLocation>
    <subcellularLocation>
        <location evidence="1">Membrane</location>
        <topology evidence="1">Multi-pass membrane protein</topology>
    </subcellularLocation>
</comment>
<accession>A0A0B8R2W1</accession>
<evidence type="ECO:0000256" key="8">
    <source>
        <dbReference type="ARBA" id="ARBA00023136"/>
    </source>
</evidence>
<dbReference type="Proteomes" id="UP000053719">
    <property type="component" value="Unassembled WGS sequence"/>
</dbReference>
<feature type="domain" description="ABC transmembrane type-1" evidence="10">
    <location>
        <begin position="81"/>
        <end position="263"/>
    </location>
</feature>
<organism evidence="11 16">
    <name type="scientific">Lactococcus lactis subsp. lactis</name>
    <name type="common">Streptococcus lactis</name>
    <dbReference type="NCBI Taxonomy" id="1360"/>
    <lineage>
        <taxon>Bacteria</taxon>
        <taxon>Bacillati</taxon>
        <taxon>Bacillota</taxon>
        <taxon>Bacilli</taxon>
        <taxon>Lactobacillales</taxon>
        <taxon>Streptococcaceae</taxon>
        <taxon>Lactococcus</taxon>
    </lineage>
</organism>
<dbReference type="PANTHER" id="PTHR30043:SF8">
    <property type="entry name" value="ABC TRANSPORTER, PERMEASE PROTEIN CC0363, PUTATIVE-RELATED"/>
    <property type="match status" value="1"/>
</dbReference>
<evidence type="ECO:0000256" key="6">
    <source>
        <dbReference type="ARBA" id="ARBA00022927"/>
    </source>
</evidence>
<dbReference type="PROSITE" id="PS50928">
    <property type="entry name" value="ABC_TM1"/>
    <property type="match status" value="1"/>
</dbReference>
<keyword evidence="7 9" id="KW-1133">Transmembrane helix</keyword>
<evidence type="ECO:0000256" key="4">
    <source>
        <dbReference type="ARBA" id="ARBA00022692"/>
    </source>
</evidence>
<evidence type="ECO:0000313" key="17">
    <source>
        <dbReference type="Proteomes" id="UP000052991"/>
    </source>
</evidence>
<evidence type="ECO:0000313" key="12">
    <source>
        <dbReference type="EMBL" id="KSU07723.1"/>
    </source>
</evidence>
<evidence type="ECO:0000313" key="14">
    <source>
        <dbReference type="EMBL" id="KSU23198.1"/>
    </source>
</evidence>
<dbReference type="InterPro" id="IPR005769">
    <property type="entry name" value="PhnE/PtxC"/>
</dbReference>
<dbReference type="Proteomes" id="UP000053612">
    <property type="component" value="Unassembled WGS sequence"/>
</dbReference>
<dbReference type="EMBL" id="LKLU01000007">
    <property type="protein sequence ID" value="KSU23198.1"/>
    <property type="molecule type" value="Genomic_DNA"/>
</dbReference>
<dbReference type="GO" id="GO:0005886">
    <property type="term" value="C:plasma membrane"/>
    <property type="evidence" value="ECO:0007669"/>
    <property type="project" value="UniProtKB-SubCell"/>
</dbReference>
<dbReference type="PATRIC" id="fig|1360.100.peg.231"/>
<comment type="similarity">
    <text evidence="9">Belongs to the binding-protein-dependent transport system permease family.</text>
</comment>
<dbReference type="AlphaFoldDB" id="A0A0B8R2W1"/>
<sequence length="273" mass="29719">MRGKMNSQIIEEYNHRPKNWFYYLLIFIVLLAVSIWSTSVVHYHGVSEHGALIAKNIFTGIFHPDTSLMFNLTETGLPYLLLQTFAIGLLGTLVGAIVAIPLSFLAATNLVPNWLAYLIRFVLMAIRTIPSFVYALLFIPVVGLGSSAGVMALGFESIGMIAKLFIEAIEDLDMGVIEAMDAAGATTFQKIRFGVLPQLLPDLYSILLYRLDMNLRDAAILGLVGAGGIGAPLSFAMSGYKWSAVGAILLGLLVLIILVELISSRIRKKLAKG</sequence>
<keyword evidence="6" id="KW-0653">Protein transport</keyword>
<evidence type="ECO:0000256" key="1">
    <source>
        <dbReference type="ARBA" id="ARBA00004141"/>
    </source>
</evidence>
<dbReference type="SUPFAM" id="SSF161098">
    <property type="entry name" value="MetI-like"/>
    <property type="match status" value="1"/>
</dbReference>
<dbReference type="GO" id="GO:0015833">
    <property type="term" value="P:peptide transport"/>
    <property type="evidence" value="ECO:0007669"/>
    <property type="project" value="UniProtKB-KW"/>
</dbReference>
<evidence type="ECO:0000313" key="11">
    <source>
        <dbReference type="EMBL" id="GAM81543.1"/>
    </source>
</evidence>
<keyword evidence="3 9" id="KW-0813">Transport</keyword>
<evidence type="ECO:0000313" key="20">
    <source>
        <dbReference type="Proteomes" id="UP000053719"/>
    </source>
</evidence>
<evidence type="ECO:0000256" key="5">
    <source>
        <dbReference type="ARBA" id="ARBA00022856"/>
    </source>
</evidence>
<keyword evidence="5" id="KW-0571">Peptide transport</keyword>
<dbReference type="EMBL" id="LKLS01000102">
    <property type="protein sequence ID" value="KSU18955.1"/>
    <property type="molecule type" value="Genomic_DNA"/>
</dbReference>
<dbReference type="NCBIfam" id="TIGR01097">
    <property type="entry name" value="PhnE"/>
    <property type="match status" value="1"/>
</dbReference>
<dbReference type="EMBL" id="LKLN01000009">
    <property type="protein sequence ID" value="KSU07723.1"/>
    <property type="molecule type" value="Genomic_DNA"/>
</dbReference>
<proteinExistence type="inferred from homology"/>
<evidence type="ECO:0000313" key="15">
    <source>
        <dbReference type="EMBL" id="KSU29851.1"/>
    </source>
</evidence>
<feature type="transmembrane region" description="Helical" evidence="9">
    <location>
        <begin position="107"/>
        <end position="126"/>
    </location>
</feature>